<dbReference type="PROSITE" id="PS00211">
    <property type="entry name" value="ABC_TRANSPORTER_1"/>
    <property type="match status" value="1"/>
</dbReference>
<feature type="transmembrane region" description="Helical" evidence="7">
    <location>
        <begin position="280"/>
        <end position="304"/>
    </location>
</feature>
<comment type="subcellular location">
    <subcellularLocation>
        <location evidence="1">Cell membrane</location>
        <topology evidence="1">Multi-pass membrane protein</topology>
    </subcellularLocation>
</comment>
<evidence type="ECO:0000256" key="1">
    <source>
        <dbReference type="ARBA" id="ARBA00004651"/>
    </source>
</evidence>
<dbReference type="PROSITE" id="PS50929">
    <property type="entry name" value="ABC_TM1F"/>
    <property type="match status" value="1"/>
</dbReference>
<feature type="transmembrane region" description="Helical" evidence="7">
    <location>
        <begin position="58"/>
        <end position="87"/>
    </location>
</feature>
<dbReference type="InterPro" id="IPR017871">
    <property type="entry name" value="ABC_transporter-like_CS"/>
</dbReference>
<reference evidence="10 11" key="1">
    <citation type="submission" date="2023-02" db="EMBL/GenBank/DDBJ databases">
        <title>Novel Oscillospiraceae bacterial genomes.</title>
        <authorList>
            <person name="Srinivasan S."/>
            <person name="Austin M.N."/>
            <person name="Fiedler T.L."/>
            <person name="Strenk S.M."/>
            <person name="Agnew K.J."/>
            <person name="Nagana Gowda G.A."/>
            <person name="Raftery D."/>
            <person name="Beamer M.A."/>
            <person name="Achilles S.L."/>
            <person name="Wiesenfeld H.C."/>
            <person name="Fredricks D.N."/>
            <person name="Hillier S.L."/>
        </authorList>
    </citation>
    <scope>NUCLEOTIDE SEQUENCE [LARGE SCALE GENOMIC DNA]</scope>
    <source>
        <strain evidence="10 11">CHIC02 1186E3-8</strain>
    </source>
</reference>
<dbReference type="InterPro" id="IPR011527">
    <property type="entry name" value="ABC1_TM_dom"/>
</dbReference>
<dbReference type="SUPFAM" id="SSF52540">
    <property type="entry name" value="P-loop containing nucleoside triphosphate hydrolases"/>
    <property type="match status" value="1"/>
</dbReference>
<gene>
    <name evidence="10" type="ORF">PYS61_05020</name>
</gene>
<dbReference type="InterPro" id="IPR036640">
    <property type="entry name" value="ABC1_TM_sf"/>
</dbReference>
<feature type="domain" description="ABC transporter" evidence="8">
    <location>
        <begin position="333"/>
        <end position="567"/>
    </location>
</feature>
<evidence type="ECO:0000256" key="7">
    <source>
        <dbReference type="SAM" id="Phobius"/>
    </source>
</evidence>
<feature type="transmembrane region" description="Helical" evidence="7">
    <location>
        <begin position="136"/>
        <end position="153"/>
    </location>
</feature>
<dbReference type="Pfam" id="PF00005">
    <property type="entry name" value="ABC_tran"/>
    <property type="match status" value="1"/>
</dbReference>
<dbReference type="Proteomes" id="UP001220478">
    <property type="component" value="Chromosome"/>
</dbReference>
<dbReference type="Pfam" id="PF00664">
    <property type="entry name" value="ABC_membrane"/>
    <property type="match status" value="1"/>
</dbReference>
<feature type="domain" description="ABC transmembrane type-1" evidence="9">
    <location>
        <begin position="23"/>
        <end position="295"/>
    </location>
</feature>
<dbReference type="Gene3D" id="1.20.1560.10">
    <property type="entry name" value="ABC transporter type 1, transmembrane domain"/>
    <property type="match status" value="1"/>
</dbReference>
<dbReference type="SMART" id="SM00382">
    <property type="entry name" value="AAA"/>
    <property type="match status" value="1"/>
</dbReference>
<sequence>MERIKFSAFLGKSKYLLYILPPAIALELFFTLFIPGVMANVIDQGVLQLNPAYIGQTALSLLAASVAELLTALLTSFITAYGCSILISNLRRYLFQHILQISLADFEKIQSSSLLTRLTGDLLTIQFSLMLTWKSAFRLPILIILAWFLTWRINYKIAMMYILLMFVLSPILGLIAYKAYRYFKELFQKNDELNKCVRENITGIKVVKSYVREQAEIDKFQNIARIICNINIKAEKIANYFNPLMNAVVYLVVLFILYAGGKSLVFGEMKIGQITAVMLYTMQIIMAFFYLTFVLLMNIFAAAARKRIMEVMQIQPKILPSTAASTSLPDNSVKFEHVVFSYKQQNTPTINNLDFFLPAGKSLAILGATGSGKSTIINLLLRFYDADGGTIKIGNRDIKTYDPDFLHAQIAVVLQNNFLFNGTIKENLQVGAAACTEKQMEQACALAACDFVFSYQDKFEHEIAKGAANLSGGQRQRLCLARAFIKKPAILILDDATSALDTVTETKIFRNLQEYLPDATKIVVTQRISAVEKCDFALIMQNGQMQDFNTPAELARHNAVYQEIMLSQGRKEAC</sequence>
<keyword evidence="11" id="KW-1185">Reference proteome</keyword>
<dbReference type="InterPro" id="IPR027417">
    <property type="entry name" value="P-loop_NTPase"/>
</dbReference>
<dbReference type="PANTHER" id="PTHR43394:SF1">
    <property type="entry name" value="ATP-BINDING CASSETTE SUB-FAMILY B MEMBER 10, MITOCHONDRIAL"/>
    <property type="match status" value="1"/>
</dbReference>
<dbReference type="CDD" id="cd03228">
    <property type="entry name" value="ABCC_MRP_Like"/>
    <property type="match status" value="1"/>
</dbReference>
<evidence type="ECO:0000313" key="10">
    <source>
        <dbReference type="EMBL" id="WEG35294.1"/>
    </source>
</evidence>
<evidence type="ECO:0000256" key="4">
    <source>
        <dbReference type="ARBA" id="ARBA00022840"/>
    </source>
</evidence>
<evidence type="ECO:0000256" key="6">
    <source>
        <dbReference type="ARBA" id="ARBA00023136"/>
    </source>
</evidence>
<keyword evidence="3" id="KW-0547">Nucleotide-binding</keyword>
<proteinExistence type="predicted"/>
<dbReference type="PROSITE" id="PS50893">
    <property type="entry name" value="ABC_TRANSPORTER_2"/>
    <property type="match status" value="1"/>
</dbReference>
<keyword evidence="2 7" id="KW-0812">Transmembrane</keyword>
<dbReference type="GO" id="GO:0005524">
    <property type="term" value="F:ATP binding"/>
    <property type="evidence" value="ECO:0007669"/>
    <property type="project" value="UniProtKB-KW"/>
</dbReference>
<name>A0ABY8C4R5_9FIRM</name>
<keyword evidence="6 7" id="KW-0472">Membrane</keyword>
<evidence type="ECO:0000256" key="5">
    <source>
        <dbReference type="ARBA" id="ARBA00022989"/>
    </source>
</evidence>
<evidence type="ECO:0000259" key="8">
    <source>
        <dbReference type="PROSITE" id="PS50893"/>
    </source>
</evidence>
<evidence type="ECO:0000313" key="11">
    <source>
        <dbReference type="Proteomes" id="UP001220478"/>
    </source>
</evidence>
<evidence type="ECO:0000259" key="9">
    <source>
        <dbReference type="PROSITE" id="PS50929"/>
    </source>
</evidence>
<accession>A0ABY8C4R5</accession>
<protein>
    <submittedName>
        <fullName evidence="10">ABC transporter ATP-binding protein</fullName>
    </submittedName>
</protein>
<dbReference type="SUPFAM" id="SSF90123">
    <property type="entry name" value="ABC transporter transmembrane region"/>
    <property type="match status" value="1"/>
</dbReference>
<dbReference type="InterPro" id="IPR039421">
    <property type="entry name" value="Type_1_exporter"/>
</dbReference>
<feature type="transmembrane region" description="Helical" evidence="7">
    <location>
        <begin position="15"/>
        <end position="38"/>
    </location>
</feature>
<dbReference type="EMBL" id="CP118868">
    <property type="protein sequence ID" value="WEG35294.1"/>
    <property type="molecule type" value="Genomic_DNA"/>
</dbReference>
<evidence type="ECO:0000256" key="3">
    <source>
        <dbReference type="ARBA" id="ARBA00022741"/>
    </source>
</evidence>
<dbReference type="RefSeq" id="WP_315571382.1">
    <property type="nucleotide sequence ID" value="NZ_CP118868.1"/>
</dbReference>
<dbReference type="InterPro" id="IPR003593">
    <property type="entry name" value="AAA+_ATPase"/>
</dbReference>
<dbReference type="PANTHER" id="PTHR43394">
    <property type="entry name" value="ATP-DEPENDENT PERMEASE MDL1, MITOCHONDRIAL"/>
    <property type="match status" value="1"/>
</dbReference>
<keyword evidence="4 10" id="KW-0067">ATP-binding</keyword>
<feature type="transmembrane region" description="Helical" evidence="7">
    <location>
        <begin position="159"/>
        <end position="180"/>
    </location>
</feature>
<dbReference type="CDD" id="cd18548">
    <property type="entry name" value="ABC_6TM_Tm287_like"/>
    <property type="match status" value="1"/>
</dbReference>
<keyword evidence="5 7" id="KW-1133">Transmembrane helix</keyword>
<dbReference type="InterPro" id="IPR003439">
    <property type="entry name" value="ABC_transporter-like_ATP-bd"/>
</dbReference>
<dbReference type="Gene3D" id="3.40.50.300">
    <property type="entry name" value="P-loop containing nucleotide triphosphate hydrolases"/>
    <property type="match status" value="1"/>
</dbReference>
<evidence type="ECO:0000256" key="2">
    <source>
        <dbReference type="ARBA" id="ARBA00022692"/>
    </source>
</evidence>
<organism evidence="10 11">
    <name type="scientific">Amygdalobacter indicium</name>
    <dbReference type="NCBI Taxonomy" id="3029272"/>
    <lineage>
        <taxon>Bacteria</taxon>
        <taxon>Bacillati</taxon>
        <taxon>Bacillota</taxon>
        <taxon>Clostridia</taxon>
        <taxon>Eubacteriales</taxon>
        <taxon>Oscillospiraceae</taxon>
        <taxon>Amygdalobacter</taxon>
    </lineage>
</organism>
<feature type="transmembrane region" description="Helical" evidence="7">
    <location>
        <begin position="240"/>
        <end position="260"/>
    </location>
</feature>